<comment type="caution">
    <text evidence="1">The sequence shown here is derived from an EMBL/GenBank/DDBJ whole genome shotgun (WGS) entry which is preliminary data.</text>
</comment>
<dbReference type="EMBL" id="JARKIE010000313">
    <property type="protein sequence ID" value="KAJ7655325.1"/>
    <property type="molecule type" value="Genomic_DNA"/>
</dbReference>
<name>A0AAD7CNM7_MYCRO</name>
<gene>
    <name evidence="1" type="ORF">B0H17DRAFT_1099217</name>
</gene>
<accession>A0AAD7CNM7</accession>
<organism evidence="1 2">
    <name type="scientific">Mycena rosella</name>
    <name type="common">Pink bonnet</name>
    <name type="synonym">Agaricus rosellus</name>
    <dbReference type="NCBI Taxonomy" id="1033263"/>
    <lineage>
        <taxon>Eukaryota</taxon>
        <taxon>Fungi</taxon>
        <taxon>Dikarya</taxon>
        <taxon>Basidiomycota</taxon>
        <taxon>Agaricomycotina</taxon>
        <taxon>Agaricomycetes</taxon>
        <taxon>Agaricomycetidae</taxon>
        <taxon>Agaricales</taxon>
        <taxon>Marasmiineae</taxon>
        <taxon>Mycenaceae</taxon>
        <taxon>Mycena</taxon>
    </lineage>
</organism>
<protein>
    <submittedName>
        <fullName evidence="1">Uncharacterized protein</fullName>
    </submittedName>
</protein>
<sequence>MSLGVWAVGTLHSTATLSIQSGPTVCMGLGSCTVPIFSSPTTATRLGRPFFRPSELLTLTPMASTYVHSGNKSL</sequence>
<dbReference type="Proteomes" id="UP001221757">
    <property type="component" value="Unassembled WGS sequence"/>
</dbReference>
<keyword evidence="2" id="KW-1185">Reference proteome</keyword>
<dbReference type="AlphaFoldDB" id="A0AAD7CNM7"/>
<reference evidence="1" key="1">
    <citation type="submission" date="2023-03" db="EMBL/GenBank/DDBJ databases">
        <title>Massive genome expansion in bonnet fungi (Mycena s.s.) driven by repeated elements and novel gene families across ecological guilds.</title>
        <authorList>
            <consortium name="Lawrence Berkeley National Laboratory"/>
            <person name="Harder C.B."/>
            <person name="Miyauchi S."/>
            <person name="Viragh M."/>
            <person name="Kuo A."/>
            <person name="Thoen E."/>
            <person name="Andreopoulos B."/>
            <person name="Lu D."/>
            <person name="Skrede I."/>
            <person name="Drula E."/>
            <person name="Henrissat B."/>
            <person name="Morin E."/>
            <person name="Kohler A."/>
            <person name="Barry K."/>
            <person name="LaButti K."/>
            <person name="Morin E."/>
            <person name="Salamov A."/>
            <person name="Lipzen A."/>
            <person name="Mereny Z."/>
            <person name="Hegedus B."/>
            <person name="Baldrian P."/>
            <person name="Stursova M."/>
            <person name="Weitz H."/>
            <person name="Taylor A."/>
            <person name="Grigoriev I.V."/>
            <person name="Nagy L.G."/>
            <person name="Martin F."/>
            <person name="Kauserud H."/>
        </authorList>
    </citation>
    <scope>NUCLEOTIDE SEQUENCE</scope>
    <source>
        <strain evidence="1">CBHHK067</strain>
    </source>
</reference>
<evidence type="ECO:0000313" key="2">
    <source>
        <dbReference type="Proteomes" id="UP001221757"/>
    </source>
</evidence>
<evidence type="ECO:0000313" key="1">
    <source>
        <dbReference type="EMBL" id="KAJ7655325.1"/>
    </source>
</evidence>
<proteinExistence type="predicted"/>